<dbReference type="InterPro" id="IPR025897">
    <property type="entry name" value="Antitoxin_SpoIISB"/>
</dbReference>
<proteinExistence type="predicted"/>
<dbReference type="Gene3D" id="1.20.5.740">
    <property type="entry name" value="Single helix bin"/>
    <property type="match status" value="1"/>
</dbReference>
<dbReference type="Proteomes" id="UP000196877">
    <property type="component" value="Chromosome"/>
</dbReference>
<organism evidence="1 2">
    <name type="scientific">Bacillus sonorensis</name>
    <dbReference type="NCBI Taxonomy" id="119858"/>
    <lineage>
        <taxon>Bacteria</taxon>
        <taxon>Bacillati</taxon>
        <taxon>Bacillota</taxon>
        <taxon>Bacilli</taxon>
        <taxon>Bacillales</taxon>
        <taxon>Bacillaceae</taxon>
        <taxon>Bacillus</taxon>
    </lineage>
</organism>
<keyword evidence="2" id="KW-1185">Reference proteome</keyword>
<dbReference type="Pfam" id="PF14185">
    <property type="entry name" value="SpoIISB_antitox"/>
    <property type="match status" value="1"/>
</dbReference>
<evidence type="ECO:0000313" key="2">
    <source>
        <dbReference type="Proteomes" id="UP000196877"/>
    </source>
</evidence>
<gene>
    <name evidence="1" type="ORF">S101395_03493</name>
</gene>
<sequence length="58" mass="7093">MMEPVFQHDEDRSIKRGAWKVFKKQSRTNIAKYELSPHTERIFRQNARLIDEYKRKNA</sequence>
<dbReference type="EMBL" id="CP021920">
    <property type="protein sequence ID" value="ASB90000.1"/>
    <property type="molecule type" value="Genomic_DNA"/>
</dbReference>
<accession>A0ABM6LKX9</accession>
<reference evidence="1 2" key="1">
    <citation type="submission" date="2017-06" db="EMBL/GenBank/DDBJ databases">
        <title>Genome sequence of Bacillus sonorensis strain SRCM101395.</title>
        <authorList>
            <person name="Cho S.H."/>
        </authorList>
    </citation>
    <scope>NUCLEOTIDE SEQUENCE [LARGE SCALE GENOMIC DNA]</scope>
    <source>
        <strain evidence="1 2">SRCM101395</strain>
    </source>
</reference>
<protein>
    <submittedName>
        <fullName evidence="1">Stage II sporulation protein SB</fullName>
    </submittedName>
</protein>
<name>A0ABM6LKX9_9BACI</name>
<evidence type="ECO:0000313" key="1">
    <source>
        <dbReference type="EMBL" id="ASB90000.1"/>
    </source>
</evidence>